<accession>A0A2T4ZBR8</accession>
<dbReference type="EMBL" id="PZZP01000001">
    <property type="protein sequence ID" value="PTM59328.1"/>
    <property type="molecule type" value="Genomic_DNA"/>
</dbReference>
<keyword evidence="4" id="KW-1185">Reference proteome</keyword>
<evidence type="ECO:0000313" key="4">
    <source>
        <dbReference type="Proteomes" id="UP000241639"/>
    </source>
</evidence>
<dbReference type="PANTHER" id="PTHR35342">
    <property type="entry name" value="TRICARBOXYLIC TRANSPORT PROTEIN"/>
    <property type="match status" value="1"/>
</dbReference>
<dbReference type="Proteomes" id="UP000241639">
    <property type="component" value="Unassembled WGS sequence"/>
</dbReference>
<feature type="transmembrane region" description="Helical" evidence="1">
    <location>
        <begin position="385"/>
        <end position="402"/>
    </location>
</feature>
<sequence length="494" mass="52915">MVEAMLQVLSPTVLLYMILGVILGVFIGALPGLTSTMGVAIIVPLTFWLEPQEGMAMLIAVYCSSVFAGGIPAILINTPGTPAAISTTFDGYELAKQGRAKLALGINTLYSALGGIVSTVFLLMFAFPISRFALSFGPPEYFALAVFGLSIMISVSGASITKGLIAGGIGLFIATIGLDPMLSSPRFTFDQPDLLEGIAFIPMMIGLFGFGEVLYQMLNPPTMKPVGKGQQESGFPKWKEIKKMNRPFWLSSTIGTFIGAVPGAGGDIASMISWDQSRRISKEPERFGKGSLEGLAASSTANNAVIGGAFTTMLTLGLPGDTVTAILIGALMMYGMQPGPALFSENPDFVYVIIALLFVSSLMILLVGAIASNLFSRLMRLPREVIWIAVVVFSIVGAYALNNSYFDVWVMIISGFGGLLLRKLGFPLTPLILGLLLGEMAESNLRRAMMLTDQGWWIFFERPISLILIVLAAVSLLFPLIKRGLEMRKEANTG</sequence>
<feature type="transmembrane region" description="Helical" evidence="1">
    <location>
        <begin position="194"/>
        <end position="215"/>
    </location>
</feature>
<organism evidence="3 4">
    <name type="scientific">Desmospora activa DSM 45169</name>
    <dbReference type="NCBI Taxonomy" id="1121389"/>
    <lineage>
        <taxon>Bacteria</taxon>
        <taxon>Bacillati</taxon>
        <taxon>Bacillota</taxon>
        <taxon>Bacilli</taxon>
        <taxon>Bacillales</taxon>
        <taxon>Thermoactinomycetaceae</taxon>
        <taxon>Desmospora</taxon>
    </lineage>
</organism>
<feature type="transmembrane region" description="Helical" evidence="1">
    <location>
        <begin position="141"/>
        <end position="158"/>
    </location>
</feature>
<feature type="transmembrane region" description="Helical" evidence="1">
    <location>
        <begin position="55"/>
        <end position="76"/>
    </location>
</feature>
<feature type="transmembrane region" description="Helical" evidence="1">
    <location>
        <begin position="459"/>
        <end position="481"/>
    </location>
</feature>
<keyword evidence="1" id="KW-1133">Transmembrane helix</keyword>
<dbReference type="OrthoDB" id="9781349at2"/>
<dbReference type="PANTHER" id="PTHR35342:SF5">
    <property type="entry name" value="TRICARBOXYLIC TRANSPORT PROTEIN"/>
    <property type="match status" value="1"/>
</dbReference>
<name>A0A2T4ZBR8_9BACL</name>
<feature type="transmembrane region" description="Helical" evidence="1">
    <location>
        <begin position="13"/>
        <end position="43"/>
    </location>
</feature>
<dbReference type="AlphaFoldDB" id="A0A2T4ZBR8"/>
<proteinExistence type="predicted"/>
<feature type="transmembrane region" description="Helical" evidence="1">
    <location>
        <begin position="109"/>
        <end position="129"/>
    </location>
</feature>
<feature type="transmembrane region" description="Helical" evidence="1">
    <location>
        <begin position="349"/>
        <end position="373"/>
    </location>
</feature>
<feature type="transmembrane region" description="Helical" evidence="1">
    <location>
        <begin position="164"/>
        <end position="182"/>
    </location>
</feature>
<gene>
    <name evidence="3" type="ORF">C8J48_1940</name>
</gene>
<feature type="transmembrane region" description="Helical" evidence="1">
    <location>
        <begin position="248"/>
        <end position="272"/>
    </location>
</feature>
<evidence type="ECO:0000259" key="2">
    <source>
        <dbReference type="Pfam" id="PF01970"/>
    </source>
</evidence>
<comment type="caution">
    <text evidence="3">The sequence shown here is derived from an EMBL/GenBank/DDBJ whole genome shotgun (WGS) entry which is preliminary data.</text>
</comment>
<keyword evidence="1" id="KW-0812">Transmembrane</keyword>
<evidence type="ECO:0000256" key="1">
    <source>
        <dbReference type="SAM" id="Phobius"/>
    </source>
</evidence>
<dbReference type="RefSeq" id="WP_107726230.1">
    <property type="nucleotide sequence ID" value="NZ_PZZP01000001.1"/>
</dbReference>
<evidence type="ECO:0000313" key="3">
    <source>
        <dbReference type="EMBL" id="PTM59328.1"/>
    </source>
</evidence>
<reference evidence="3 4" key="1">
    <citation type="submission" date="2018-04" db="EMBL/GenBank/DDBJ databases">
        <title>Genomic Encyclopedia of Archaeal and Bacterial Type Strains, Phase II (KMG-II): from individual species to whole genera.</title>
        <authorList>
            <person name="Goeker M."/>
        </authorList>
    </citation>
    <scope>NUCLEOTIDE SEQUENCE [LARGE SCALE GENOMIC DNA]</scope>
    <source>
        <strain evidence="3 4">DSM 45169</strain>
    </source>
</reference>
<dbReference type="Pfam" id="PF01970">
    <property type="entry name" value="TctA"/>
    <property type="match status" value="1"/>
</dbReference>
<keyword evidence="1" id="KW-0472">Membrane</keyword>
<dbReference type="InterPro" id="IPR002823">
    <property type="entry name" value="DUF112_TM"/>
</dbReference>
<feature type="domain" description="DUF112" evidence="2">
    <location>
        <begin position="14"/>
        <end position="433"/>
    </location>
</feature>
<feature type="transmembrane region" description="Helical" evidence="1">
    <location>
        <begin position="316"/>
        <end position="337"/>
    </location>
</feature>
<protein>
    <submittedName>
        <fullName evidence="3">Putative tricarboxylic transport membrane protein</fullName>
    </submittedName>
</protein>
<feature type="transmembrane region" description="Helical" evidence="1">
    <location>
        <begin position="408"/>
        <end position="438"/>
    </location>
</feature>